<gene>
    <name evidence="2" type="ORF">GCM10017600_55450</name>
</gene>
<protein>
    <recommendedName>
        <fullName evidence="4">DUF4192 domain-containing protein</fullName>
    </recommendedName>
</protein>
<keyword evidence="3" id="KW-1185">Reference proteome</keyword>
<evidence type="ECO:0000313" key="3">
    <source>
        <dbReference type="Proteomes" id="UP001143474"/>
    </source>
</evidence>
<proteinExistence type="predicted"/>
<accession>A0A9W6I4W3</accession>
<evidence type="ECO:0000256" key="1">
    <source>
        <dbReference type="SAM" id="MobiDB-lite"/>
    </source>
</evidence>
<evidence type="ECO:0008006" key="4">
    <source>
        <dbReference type="Google" id="ProtNLM"/>
    </source>
</evidence>
<dbReference type="EMBL" id="BSEV01000014">
    <property type="protein sequence ID" value="GLK12137.1"/>
    <property type="molecule type" value="Genomic_DNA"/>
</dbReference>
<sequence length="398" mass="42732">MDNREDNPQNVVRRGTGDGPPAMLYPMPTDIPISPPSLRPPSGLLLGSTQEVLGAVPYLVGFHPSDSLVVIGLRGRPPRSRLHLTVRWDLPLADPGLDGLVPLFAQERVAQVIVVGYGPGTLVTPAVDPAVALFRRAGITLLDALRVEDGRYWSYVCSRTDCCPVDGTPYDREAGVVAARATVHGLVALPDRRTLERSLDPVGGSTRSAMRRATARVTKELRDRLAASDDPGGFAAEFVAEGVARVRSAVAVHASGGRLDDEEAARLGLALAVIRVRDEAWALVADDAHDAHLGLWRDLTRRLEPRFVPPAACLLAVVAWCRGDSALAGVALTRACDVDPGYSMANLLTHALRHMLSPQVLRDRMPSPEELDREMGSPRMAWLLPVIALLGEPEASGG</sequence>
<evidence type="ECO:0000313" key="2">
    <source>
        <dbReference type="EMBL" id="GLK12137.1"/>
    </source>
</evidence>
<organism evidence="2 3">
    <name type="scientific">Streptosporangium carneum</name>
    <dbReference type="NCBI Taxonomy" id="47481"/>
    <lineage>
        <taxon>Bacteria</taxon>
        <taxon>Bacillati</taxon>
        <taxon>Actinomycetota</taxon>
        <taxon>Actinomycetes</taxon>
        <taxon>Streptosporangiales</taxon>
        <taxon>Streptosporangiaceae</taxon>
        <taxon>Streptosporangium</taxon>
    </lineage>
</organism>
<dbReference type="Pfam" id="PF13830">
    <property type="entry name" value="DUF4192"/>
    <property type="match status" value="1"/>
</dbReference>
<feature type="region of interest" description="Disordered" evidence="1">
    <location>
        <begin position="1"/>
        <end position="29"/>
    </location>
</feature>
<comment type="caution">
    <text evidence="2">The sequence shown here is derived from an EMBL/GenBank/DDBJ whole genome shotgun (WGS) entry which is preliminary data.</text>
</comment>
<dbReference type="InterPro" id="IPR025447">
    <property type="entry name" value="DUF4192"/>
</dbReference>
<reference evidence="2" key="1">
    <citation type="journal article" date="2014" name="Int. J. Syst. Evol. Microbiol.">
        <title>Complete genome sequence of Corynebacterium casei LMG S-19264T (=DSM 44701T), isolated from a smear-ripened cheese.</title>
        <authorList>
            <consortium name="US DOE Joint Genome Institute (JGI-PGF)"/>
            <person name="Walter F."/>
            <person name="Albersmeier A."/>
            <person name="Kalinowski J."/>
            <person name="Ruckert C."/>
        </authorList>
    </citation>
    <scope>NUCLEOTIDE SEQUENCE</scope>
    <source>
        <strain evidence="2">VKM Ac-2007</strain>
    </source>
</reference>
<reference evidence="2" key="2">
    <citation type="submission" date="2023-01" db="EMBL/GenBank/DDBJ databases">
        <authorList>
            <person name="Sun Q."/>
            <person name="Evtushenko L."/>
        </authorList>
    </citation>
    <scope>NUCLEOTIDE SEQUENCE</scope>
    <source>
        <strain evidence="2">VKM Ac-2007</strain>
    </source>
</reference>
<dbReference type="AlphaFoldDB" id="A0A9W6I4W3"/>
<dbReference type="Proteomes" id="UP001143474">
    <property type="component" value="Unassembled WGS sequence"/>
</dbReference>
<name>A0A9W6I4W3_9ACTN</name>